<name>A0A4D6LIZ4_VIGUN</name>
<sequence length="57" mass="6260">MRFRCLTYVEGAFGTFRSCPSTASALEDGEGMGTVLEKRSRMRVSRLSGVLWGLGDN</sequence>
<reference evidence="1 2" key="1">
    <citation type="submission" date="2019-04" db="EMBL/GenBank/DDBJ databases">
        <title>An improved genome assembly and genetic linkage map for asparagus bean, Vigna unguiculata ssp. sesquipedialis.</title>
        <authorList>
            <person name="Xia Q."/>
            <person name="Zhang R."/>
            <person name="Dong Y."/>
        </authorList>
    </citation>
    <scope>NUCLEOTIDE SEQUENCE [LARGE SCALE GENOMIC DNA]</scope>
    <source>
        <tissue evidence="1">Leaf</tissue>
    </source>
</reference>
<protein>
    <submittedName>
        <fullName evidence="1">Uncharacterized protein</fullName>
    </submittedName>
</protein>
<dbReference type="Proteomes" id="UP000501690">
    <property type="component" value="Linkage Group LG3"/>
</dbReference>
<accession>A0A4D6LIZ4</accession>
<evidence type="ECO:0000313" key="1">
    <source>
        <dbReference type="EMBL" id="QCD88084.1"/>
    </source>
</evidence>
<dbReference type="AlphaFoldDB" id="A0A4D6LIZ4"/>
<proteinExistence type="predicted"/>
<keyword evidence="2" id="KW-1185">Reference proteome</keyword>
<organism evidence="1 2">
    <name type="scientific">Vigna unguiculata</name>
    <name type="common">Cowpea</name>
    <dbReference type="NCBI Taxonomy" id="3917"/>
    <lineage>
        <taxon>Eukaryota</taxon>
        <taxon>Viridiplantae</taxon>
        <taxon>Streptophyta</taxon>
        <taxon>Embryophyta</taxon>
        <taxon>Tracheophyta</taxon>
        <taxon>Spermatophyta</taxon>
        <taxon>Magnoliopsida</taxon>
        <taxon>eudicotyledons</taxon>
        <taxon>Gunneridae</taxon>
        <taxon>Pentapetalae</taxon>
        <taxon>rosids</taxon>
        <taxon>fabids</taxon>
        <taxon>Fabales</taxon>
        <taxon>Fabaceae</taxon>
        <taxon>Papilionoideae</taxon>
        <taxon>50 kb inversion clade</taxon>
        <taxon>NPAAA clade</taxon>
        <taxon>indigoferoid/millettioid clade</taxon>
        <taxon>Phaseoleae</taxon>
        <taxon>Vigna</taxon>
    </lineage>
</organism>
<evidence type="ECO:0000313" key="2">
    <source>
        <dbReference type="Proteomes" id="UP000501690"/>
    </source>
</evidence>
<dbReference type="EMBL" id="CP039347">
    <property type="protein sequence ID" value="QCD88084.1"/>
    <property type="molecule type" value="Genomic_DNA"/>
</dbReference>
<gene>
    <name evidence="1" type="ORF">DEO72_LG3g2624</name>
</gene>